<proteinExistence type="predicted"/>
<reference evidence="1 2" key="1">
    <citation type="submission" date="2007-08" db="EMBL/GenBank/DDBJ databases">
        <title>Complete sequence of Shewanella sediminis HAW-EB3.</title>
        <authorList>
            <consortium name="US DOE Joint Genome Institute"/>
            <person name="Copeland A."/>
            <person name="Lucas S."/>
            <person name="Lapidus A."/>
            <person name="Barry K."/>
            <person name="Glavina del Rio T."/>
            <person name="Dalin E."/>
            <person name="Tice H."/>
            <person name="Pitluck S."/>
            <person name="Chertkov O."/>
            <person name="Brettin T."/>
            <person name="Bruce D."/>
            <person name="Detter J.C."/>
            <person name="Han C."/>
            <person name="Schmutz J."/>
            <person name="Larimer F."/>
            <person name="Land M."/>
            <person name="Hauser L."/>
            <person name="Kyrpides N."/>
            <person name="Kim E."/>
            <person name="Zhao J.-S."/>
            <person name="Richardson P."/>
        </authorList>
    </citation>
    <scope>NUCLEOTIDE SEQUENCE [LARGE SCALE GENOMIC DNA]</scope>
    <source>
        <strain evidence="1 2">HAW-EB3</strain>
    </source>
</reference>
<dbReference type="AlphaFoldDB" id="A8FTR9"/>
<dbReference type="eggNOG" id="ENOG5031H5D">
    <property type="taxonomic scope" value="Bacteria"/>
</dbReference>
<keyword evidence="2" id="KW-1185">Reference proteome</keyword>
<dbReference type="Proteomes" id="UP000002015">
    <property type="component" value="Chromosome"/>
</dbReference>
<dbReference type="HOGENOM" id="CLU_3332916_0_0_6"/>
<gene>
    <name evidence="1" type="ordered locus">Ssed_1631</name>
</gene>
<dbReference type="EMBL" id="CP000821">
    <property type="protein sequence ID" value="ABV36242.1"/>
    <property type="molecule type" value="Genomic_DNA"/>
</dbReference>
<accession>A8FTR9</accession>
<name>A8FTR9_SHESH</name>
<sequence>MFDSIKKALGLTQKPERKKVQLPEGLDHLEVISAKVWWN</sequence>
<dbReference type="KEGG" id="sse:Ssed_1631"/>
<dbReference type="STRING" id="425104.Ssed_1631"/>
<protein>
    <submittedName>
        <fullName evidence="1">Uncharacterized protein</fullName>
    </submittedName>
</protein>
<organism evidence="1 2">
    <name type="scientific">Shewanella sediminis (strain HAW-EB3)</name>
    <dbReference type="NCBI Taxonomy" id="425104"/>
    <lineage>
        <taxon>Bacteria</taxon>
        <taxon>Pseudomonadati</taxon>
        <taxon>Pseudomonadota</taxon>
        <taxon>Gammaproteobacteria</taxon>
        <taxon>Alteromonadales</taxon>
        <taxon>Shewanellaceae</taxon>
        <taxon>Shewanella</taxon>
    </lineage>
</organism>
<evidence type="ECO:0000313" key="2">
    <source>
        <dbReference type="Proteomes" id="UP000002015"/>
    </source>
</evidence>
<evidence type="ECO:0000313" key="1">
    <source>
        <dbReference type="EMBL" id="ABV36242.1"/>
    </source>
</evidence>